<evidence type="ECO:0000313" key="2">
    <source>
        <dbReference type="Proteomes" id="UP000188836"/>
    </source>
</evidence>
<evidence type="ECO:0000313" key="1">
    <source>
        <dbReference type="EMBL" id="ONM48714.1"/>
    </source>
</evidence>
<reference evidence="1 2" key="1">
    <citation type="journal article" date="2016" name="Antonie Van Leeuwenhoek">
        <title>Nocardia donostiensis sp. nov., isolated from human respiratory specimens.</title>
        <authorList>
            <person name="Ercibengoa M."/>
            <person name="Bell M."/>
            <person name="Marimon J.M."/>
            <person name="Humrighouse B."/>
            <person name="Klenk H.P."/>
            <person name="Potter G."/>
            <person name="Perez-Trallero E."/>
        </authorList>
    </citation>
    <scope>NUCLEOTIDE SEQUENCE [LARGE SCALE GENOMIC DNA]</scope>
    <source>
        <strain evidence="1 2">X1655</strain>
    </source>
</reference>
<dbReference type="AlphaFoldDB" id="A0A1W0B5J9"/>
<dbReference type="Proteomes" id="UP000188836">
    <property type="component" value="Unassembled WGS sequence"/>
</dbReference>
<comment type="caution">
    <text evidence="1">The sequence shown here is derived from an EMBL/GenBank/DDBJ whole genome shotgun (WGS) entry which is preliminary data.</text>
</comment>
<accession>A0A1W0B5J9</accession>
<organism evidence="1 2">
    <name type="scientific">Nocardia donostiensis</name>
    <dbReference type="NCBI Taxonomy" id="1538463"/>
    <lineage>
        <taxon>Bacteria</taxon>
        <taxon>Bacillati</taxon>
        <taxon>Actinomycetota</taxon>
        <taxon>Actinomycetes</taxon>
        <taxon>Mycobacteriales</taxon>
        <taxon>Nocardiaceae</taxon>
        <taxon>Nocardia</taxon>
    </lineage>
</organism>
<sequence length="139" mass="16033">MHAGRRTCYLVTRDTVTEDYSTIASLAGVYLEDSYVLDIIEKPGMLSFRLEAVLTPENKEYRLPRPGEQYYYRNGALIFSGITRIDWMERSFRSYTDASGETDYGNIDSLVTYSDGYQIEGDWGSVRVWSDESPTFRFV</sequence>
<dbReference type="EMBL" id="MUMY01000008">
    <property type="protein sequence ID" value="ONM48714.1"/>
    <property type="molecule type" value="Genomic_DNA"/>
</dbReference>
<protein>
    <submittedName>
        <fullName evidence="1">Uncharacterized protein</fullName>
    </submittedName>
</protein>
<keyword evidence="2" id="KW-1185">Reference proteome</keyword>
<name>A0A1W0B5J9_9NOCA</name>
<proteinExistence type="predicted"/>
<gene>
    <name evidence="1" type="ORF">B0T46_11855</name>
</gene>